<evidence type="ECO:0000313" key="2">
    <source>
        <dbReference type="Proteomes" id="UP000584867"/>
    </source>
</evidence>
<dbReference type="InterPro" id="IPR006450">
    <property type="entry name" value="Phage_HK97_gp6-like"/>
</dbReference>
<reference evidence="1 2" key="1">
    <citation type="submission" date="2020-08" db="EMBL/GenBank/DDBJ databases">
        <title>Genomic Encyclopedia of Type Strains, Phase IV (KMG-V): Genome sequencing to study the core and pangenomes of soil and plant-associated prokaryotes.</title>
        <authorList>
            <person name="Whitman W."/>
        </authorList>
    </citation>
    <scope>NUCLEOTIDE SEQUENCE [LARGE SCALE GENOMIC DNA]</scope>
    <source>
        <strain evidence="1 2">X5P3</strain>
    </source>
</reference>
<comment type="caution">
    <text evidence="1">The sequence shown here is derived from an EMBL/GenBank/DDBJ whole genome shotgun (WGS) entry which is preliminary data.</text>
</comment>
<dbReference type="RefSeq" id="WP_184259444.1">
    <property type="nucleotide sequence ID" value="NZ_JACHIO010000024.1"/>
</dbReference>
<gene>
    <name evidence="1" type="ORF">HDF15_004522</name>
</gene>
<dbReference type="AlphaFoldDB" id="A0A7W7ZUV1"/>
<dbReference type="InterPro" id="IPR011738">
    <property type="entry name" value="Phage_CHP"/>
</dbReference>
<name>A0A7W7ZUV1_9BACT</name>
<dbReference type="NCBIfam" id="TIGR02215">
    <property type="entry name" value="phage_chp_gp8"/>
    <property type="match status" value="2"/>
</dbReference>
<organism evidence="1 2">
    <name type="scientific">Granulicella mallensis</name>
    <dbReference type="NCBI Taxonomy" id="940614"/>
    <lineage>
        <taxon>Bacteria</taxon>
        <taxon>Pseudomonadati</taxon>
        <taxon>Acidobacteriota</taxon>
        <taxon>Terriglobia</taxon>
        <taxon>Terriglobales</taxon>
        <taxon>Acidobacteriaceae</taxon>
        <taxon>Granulicella</taxon>
    </lineage>
</organism>
<sequence>MLNYQLVTPPAIEPVTLIQAKAQLRVVFSNDDDLISASITAAREMCEQLLNRAIYNQTYVLSLDQFNYGDWRSTVPMDRRNPLRFSSLWDSMALRLPMPRLVSVTSITYLDVNGTQQTLDPSTYNVDNTSEPARIVPSINLTWPTTDYYIPGSVRVTFVAGSYGDGVTVDTCPQLIKQAILLLVSHFYFNRTAVTTEKLSTIPLGVDALLTPYKFYWWM</sequence>
<accession>A0A7W7ZUV1</accession>
<dbReference type="NCBIfam" id="TIGR01560">
    <property type="entry name" value="put_DNA_pack"/>
    <property type="match status" value="2"/>
</dbReference>
<dbReference type="EMBL" id="JACHIO010000024">
    <property type="protein sequence ID" value="MBB5066148.1"/>
    <property type="molecule type" value="Genomic_DNA"/>
</dbReference>
<evidence type="ECO:0000313" key="1">
    <source>
        <dbReference type="EMBL" id="MBB5066148.1"/>
    </source>
</evidence>
<dbReference type="CDD" id="cd08054">
    <property type="entry name" value="gp6"/>
    <property type="match status" value="1"/>
</dbReference>
<dbReference type="Gene3D" id="1.10.3230.30">
    <property type="entry name" value="Phage gp6-like head-tail connector protein"/>
    <property type="match status" value="1"/>
</dbReference>
<protein>
    <submittedName>
        <fullName evidence="1">Putative phiE125 gp8 family phage protein</fullName>
    </submittedName>
</protein>
<dbReference type="Proteomes" id="UP000584867">
    <property type="component" value="Unassembled WGS sequence"/>
</dbReference>
<proteinExistence type="predicted"/>